<dbReference type="FunFam" id="3.20.20.10:FF:000003">
    <property type="entry name" value="Diaminopimelate decarboxylase"/>
    <property type="match status" value="1"/>
</dbReference>
<reference evidence="10" key="1">
    <citation type="submission" date="2022-03" db="EMBL/GenBank/DDBJ databases">
        <authorList>
            <person name="Martin C."/>
        </authorList>
    </citation>
    <scope>NUCLEOTIDE SEQUENCE</scope>
</reference>
<feature type="modified residue" description="N6-(pyridoxal phosphate)lysine" evidence="7">
    <location>
        <position position="81"/>
    </location>
</feature>
<gene>
    <name evidence="10" type="ORF">OFUS_LOCUS16163</name>
</gene>
<dbReference type="GO" id="GO:0009089">
    <property type="term" value="P:lysine biosynthetic process via diaminopimelate"/>
    <property type="evidence" value="ECO:0007669"/>
    <property type="project" value="InterPro"/>
</dbReference>
<protein>
    <submittedName>
        <fullName evidence="10">Uncharacterized protein</fullName>
    </submittedName>
</protein>
<dbReference type="Gene3D" id="2.40.37.10">
    <property type="entry name" value="Lyase, Ornithine Decarboxylase, Chain A, domain 1"/>
    <property type="match status" value="1"/>
</dbReference>
<evidence type="ECO:0000256" key="7">
    <source>
        <dbReference type="PIRSR" id="PIRSR600183-50"/>
    </source>
</evidence>
<comment type="function">
    <text evidence="6">Catalyzes the first and rate-limiting step of polyamine biosynthesis that converts ornithine into putrescine, which is the precursor for the polyamines, spermidine and spermine. Polyamines are essential for cell proliferation and are implicated in cellular processes, ranging from DNA replication to apoptosis.</text>
</comment>
<dbReference type="InterPro" id="IPR009006">
    <property type="entry name" value="Ala_racemase/Decarboxylase_C"/>
</dbReference>
<dbReference type="NCBIfam" id="TIGR01048">
    <property type="entry name" value="lysA"/>
    <property type="match status" value="1"/>
</dbReference>
<proteinExistence type="inferred from homology"/>
<comment type="caution">
    <text evidence="10">The sequence shown here is derived from an EMBL/GenBank/DDBJ whole genome shotgun (WGS) entry which is preliminary data.</text>
</comment>
<evidence type="ECO:0000313" key="10">
    <source>
        <dbReference type="EMBL" id="CAH1791026.1"/>
    </source>
</evidence>
<evidence type="ECO:0000313" key="11">
    <source>
        <dbReference type="Proteomes" id="UP000749559"/>
    </source>
</evidence>
<dbReference type="PANTHER" id="PTHR43727">
    <property type="entry name" value="DIAMINOPIMELATE DECARBOXYLASE"/>
    <property type="match status" value="1"/>
</dbReference>
<evidence type="ECO:0000256" key="5">
    <source>
        <dbReference type="ARBA" id="ARBA00023239"/>
    </source>
</evidence>
<evidence type="ECO:0000259" key="9">
    <source>
        <dbReference type="Pfam" id="PF02784"/>
    </source>
</evidence>
<dbReference type="GO" id="GO:0008836">
    <property type="term" value="F:diaminopimelate decarboxylase activity"/>
    <property type="evidence" value="ECO:0007669"/>
    <property type="project" value="InterPro"/>
</dbReference>
<dbReference type="SUPFAM" id="SSF51419">
    <property type="entry name" value="PLP-binding barrel"/>
    <property type="match status" value="1"/>
</dbReference>
<evidence type="ECO:0000256" key="3">
    <source>
        <dbReference type="ARBA" id="ARBA00022793"/>
    </source>
</evidence>
<comment type="cofactor">
    <cofactor evidence="1 7">
        <name>pyridoxal 5'-phosphate</name>
        <dbReference type="ChEBI" id="CHEBI:597326"/>
    </cofactor>
</comment>
<keyword evidence="11" id="KW-1185">Reference proteome</keyword>
<dbReference type="Pfam" id="PF02784">
    <property type="entry name" value="Orn_Arg_deC_N"/>
    <property type="match status" value="1"/>
</dbReference>
<evidence type="ECO:0000256" key="2">
    <source>
        <dbReference type="ARBA" id="ARBA00008872"/>
    </source>
</evidence>
<dbReference type="InterPro" id="IPR029066">
    <property type="entry name" value="PLP-binding_barrel"/>
</dbReference>
<sequence>MANVHADENHKFSKYIYKNQGYLFIEDIQLKTLQTELEAKIQALPSPVFVYSKAQLCDNVNEYKNAADELESKSMLGYAIKANPNYKILTLLKEMGCTGICVSGNELKLAIKVGFEPTKLVLNGNGKNLWEIELAVKVGALINIDSEDDYTRISQISGVLKLKSRVLLRVNPDIDPQVHPYIATGTKESKFGIDESSVQCIMTKIQQDVFVEVVGFHIHLGSTIDNVTIFRDVAEYLLKMCKNYKEQGFKNLQYINIGGGLGIDYTKHAQQTKPNNNINVEEKQEMPSPSDLIKSIKDILDSSKYTLILEPGRSMVGNTGLLLTKVIGVKKSNTCRKKFIVVDGSMTEVMRPCLYSAYHHIELTEPPHSESPHCEPPNGDTLGEHTEDVYYVVGPVCESADFLGKDRRLATPAKGSGLVVFDVGAYCSSMGSNYNMRCRPAEVLIDGAAWSIIRSPETFDDLLRPYLDVK</sequence>
<dbReference type="Pfam" id="PF00278">
    <property type="entry name" value="Orn_DAP_Arg_deC"/>
    <property type="match status" value="1"/>
</dbReference>
<evidence type="ECO:0000259" key="8">
    <source>
        <dbReference type="Pfam" id="PF00278"/>
    </source>
</evidence>
<dbReference type="InterPro" id="IPR022653">
    <property type="entry name" value="De-COase2_pyr-phos_BS"/>
</dbReference>
<dbReference type="PRINTS" id="PR01179">
    <property type="entry name" value="ODADCRBXLASE"/>
</dbReference>
<dbReference type="PROSITE" id="PS00879">
    <property type="entry name" value="ODR_DC_2_2"/>
    <property type="match status" value="1"/>
</dbReference>
<evidence type="ECO:0000256" key="4">
    <source>
        <dbReference type="ARBA" id="ARBA00022898"/>
    </source>
</evidence>
<dbReference type="InterPro" id="IPR000183">
    <property type="entry name" value="Orn/DAP/Arg_de-COase"/>
</dbReference>
<dbReference type="InterPro" id="IPR022644">
    <property type="entry name" value="De-COase2_N"/>
</dbReference>
<dbReference type="PROSITE" id="PS00878">
    <property type="entry name" value="ODR_DC_2_1"/>
    <property type="match status" value="1"/>
</dbReference>
<dbReference type="Proteomes" id="UP000749559">
    <property type="component" value="Unassembled WGS sequence"/>
</dbReference>
<dbReference type="OrthoDB" id="5034579at2759"/>
<dbReference type="InterPro" id="IPR022643">
    <property type="entry name" value="De-COase2_C"/>
</dbReference>
<organism evidence="10 11">
    <name type="scientific">Owenia fusiformis</name>
    <name type="common">Polychaete worm</name>
    <dbReference type="NCBI Taxonomy" id="6347"/>
    <lineage>
        <taxon>Eukaryota</taxon>
        <taxon>Metazoa</taxon>
        <taxon>Spiralia</taxon>
        <taxon>Lophotrochozoa</taxon>
        <taxon>Annelida</taxon>
        <taxon>Polychaeta</taxon>
        <taxon>Sedentaria</taxon>
        <taxon>Canalipalpata</taxon>
        <taxon>Sabellida</taxon>
        <taxon>Oweniida</taxon>
        <taxon>Oweniidae</taxon>
        <taxon>Owenia</taxon>
    </lineage>
</organism>
<feature type="domain" description="Orn/DAP/Arg decarboxylase 2 N-terminal" evidence="9">
    <location>
        <begin position="62"/>
        <end position="316"/>
    </location>
</feature>
<dbReference type="PRINTS" id="PR01181">
    <property type="entry name" value="DAPDCRBXLASE"/>
</dbReference>
<dbReference type="EMBL" id="CAIIXF020000008">
    <property type="protein sequence ID" value="CAH1791026.1"/>
    <property type="molecule type" value="Genomic_DNA"/>
</dbReference>
<dbReference type="CDD" id="cd06828">
    <property type="entry name" value="PLPDE_III_DapDC"/>
    <property type="match status" value="1"/>
</dbReference>
<name>A0A8J1U517_OWEFU</name>
<keyword evidence="5" id="KW-0456">Lyase</keyword>
<dbReference type="Gene3D" id="3.20.20.10">
    <property type="entry name" value="Alanine racemase"/>
    <property type="match status" value="1"/>
</dbReference>
<keyword evidence="3" id="KW-0210">Decarboxylase</keyword>
<dbReference type="InterPro" id="IPR022657">
    <property type="entry name" value="De-COase2_CS"/>
</dbReference>
<evidence type="ECO:0000256" key="1">
    <source>
        <dbReference type="ARBA" id="ARBA00001933"/>
    </source>
</evidence>
<dbReference type="SUPFAM" id="SSF50621">
    <property type="entry name" value="Alanine racemase C-terminal domain-like"/>
    <property type="match status" value="1"/>
</dbReference>
<dbReference type="PANTHER" id="PTHR43727:SF2">
    <property type="entry name" value="GROUP IV DECARBOXYLASE"/>
    <property type="match status" value="1"/>
</dbReference>
<feature type="active site" description="Proton donor" evidence="7">
    <location>
        <position position="397"/>
    </location>
</feature>
<dbReference type="InterPro" id="IPR002986">
    <property type="entry name" value="DAP_deCOOHase_LysA"/>
</dbReference>
<comment type="similarity">
    <text evidence="2">Belongs to the Orn/Lys/Arg decarboxylase class-II family.</text>
</comment>
<accession>A0A8J1U517</accession>
<feature type="domain" description="Orn/DAP/Arg decarboxylase 2 C-terminal" evidence="8">
    <location>
        <begin position="52"/>
        <end position="424"/>
    </location>
</feature>
<dbReference type="HAMAP" id="MF_02120">
    <property type="entry name" value="LysA"/>
    <property type="match status" value="1"/>
</dbReference>
<dbReference type="AlphaFoldDB" id="A0A8J1U517"/>
<evidence type="ECO:0000256" key="6">
    <source>
        <dbReference type="ARBA" id="ARBA00037173"/>
    </source>
</evidence>
<keyword evidence="4 7" id="KW-0663">Pyridoxal phosphate</keyword>